<dbReference type="FunFam" id="3.40.50.150:FF:000198">
    <property type="entry name" value="Uncharacterized protein"/>
    <property type="match status" value="1"/>
</dbReference>
<organism evidence="5 6">
    <name type="scientific">Xenopus laevis</name>
    <name type="common">African clawed frog</name>
    <dbReference type="NCBI Taxonomy" id="8355"/>
    <lineage>
        <taxon>Eukaryota</taxon>
        <taxon>Metazoa</taxon>
        <taxon>Chordata</taxon>
        <taxon>Craniata</taxon>
        <taxon>Vertebrata</taxon>
        <taxon>Euteleostomi</taxon>
        <taxon>Amphibia</taxon>
        <taxon>Batrachia</taxon>
        <taxon>Anura</taxon>
        <taxon>Pipoidea</taxon>
        <taxon>Pipidae</taxon>
        <taxon>Xenopodinae</taxon>
        <taxon>Xenopus</taxon>
        <taxon>Xenopus</taxon>
    </lineage>
</organism>
<dbReference type="Gene3D" id="3.40.50.150">
    <property type="entry name" value="Vaccinia Virus protein VP39"/>
    <property type="match status" value="1"/>
</dbReference>
<keyword evidence="4" id="KW-0949">S-adenosyl-L-methionine</keyword>
<dbReference type="OMA" id="KETENWW"/>
<dbReference type="GO" id="GO:0032259">
    <property type="term" value="P:methylation"/>
    <property type="evidence" value="ECO:0007669"/>
    <property type="project" value="UniProtKB-KW"/>
</dbReference>
<evidence type="ECO:0000256" key="2">
    <source>
        <dbReference type="ARBA" id="ARBA00022603"/>
    </source>
</evidence>
<dbReference type="SUPFAM" id="SSF53335">
    <property type="entry name" value="S-adenosyl-L-methionine-dependent methyltransferases"/>
    <property type="match status" value="1"/>
</dbReference>
<dbReference type="GeneID" id="108698849"/>
<dbReference type="Bgee" id="108698849">
    <property type="expression patterns" value="Expressed in zone of skin"/>
</dbReference>
<dbReference type="PIRSF" id="PIRSF000384">
    <property type="entry name" value="PNMTase"/>
    <property type="match status" value="1"/>
</dbReference>
<gene>
    <name evidence="6" type="primary">LOC108698849</name>
</gene>
<dbReference type="OrthoDB" id="9886390at2759"/>
<proteinExistence type="inferred from homology"/>
<keyword evidence="2" id="KW-0489">Methyltransferase</keyword>
<protein>
    <submittedName>
        <fullName evidence="6">Nicotinamide N-methyltransferase</fullName>
    </submittedName>
</protein>
<dbReference type="InterPro" id="IPR029063">
    <property type="entry name" value="SAM-dependent_MTases_sf"/>
</dbReference>
<dbReference type="PROSITE" id="PS51681">
    <property type="entry name" value="SAM_MT_NNMT_PNMT_TEMT"/>
    <property type="match status" value="1"/>
</dbReference>
<dbReference type="Pfam" id="PF01234">
    <property type="entry name" value="NNMT_PNMT_TEMT"/>
    <property type="match status" value="1"/>
</dbReference>
<evidence type="ECO:0000313" key="6">
    <source>
        <dbReference type="RefSeq" id="XP_018086185.1"/>
    </source>
</evidence>
<dbReference type="AlphaFoldDB" id="A0A1L8F5X2"/>
<dbReference type="PANTHER" id="PTHR10867">
    <property type="entry name" value="NNMT/PNMT/TEMT FAMILY MEMBER"/>
    <property type="match status" value="1"/>
</dbReference>
<dbReference type="GO" id="GO:0008170">
    <property type="term" value="F:N-methyltransferase activity"/>
    <property type="evidence" value="ECO:0000318"/>
    <property type="project" value="GO_Central"/>
</dbReference>
<dbReference type="GO" id="GO:0005829">
    <property type="term" value="C:cytosol"/>
    <property type="evidence" value="ECO:0000318"/>
    <property type="project" value="GO_Central"/>
</dbReference>
<evidence type="ECO:0000256" key="1">
    <source>
        <dbReference type="ARBA" id="ARBA00007996"/>
    </source>
</evidence>
<dbReference type="PANTHER" id="PTHR10867:SF45">
    <property type="entry name" value="LOC100127826 PROTEIN"/>
    <property type="match status" value="1"/>
</dbReference>
<evidence type="ECO:0000313" key="5">
    <source>
        <dbReference type="Proteomes" id="UP000186698"/>
    </source>
</evidence>
<accession>A0A1L8F5X2</accession>
<dbReference type="STRING" id="8355.A0A1L8F5X2"/>
<comment type="similarity">
    <text evidence="1">Belongs to the class I-like SAM-binding methyltransferase superfamily. NNMT/PNMT/TEMT family.</text>
</comment>
<dbReference type="InterPro" id="IPR000940">
    <property type="entry name" value="NNMT_TEMT_trans"/>
</dbReference>
<evidence type="ECO:0000256" key="3">
    <source>
        <dbReference type="ARBA" id="ARBA00022679"/>
    </source>
</evidence>
<evidence type="ECO:0000256" key="4">
    <source>
        <dbReference type="ARBA" id="ARBA00022691"/>
    </source>
</evidence>
<dbReference type="KEGG" id="xla:108698849"/>
<reference evidence="6" key="1">
    <citation type="submission" date="2025-08" db="UniProtKB">
        <authorList>
            <consortium name="RefSeq"/>
        </authorList>
    </citation>
    <scope>IDENTIFICATION</scope>
    <source>
        <strain evidence="6">J_2021</strain>
        <tissue evidence="6">Erythrocytes</tissue>
    </source>
</reference>
<dbReference type="PaxDb" id="8355-A0A1L8F5X2"/>
<dbReference type="Proteomes" id="UP000186698">
    <property type="component" value="Chromosome 8L"/>
</dbReference>
<keyword evidence="5" id="KW-1185">Reference proteome</keyword>
<name>A0A1L8F5X2_XENLA</name>
<dbReference type="RefSeq" id="XP_018086185.1">
    <property type="nucleotide sequence ID" value="XM_018230696.2"/>
</dbReference>
<keyword evidence="3" id="KW-0808">Transferase</keyword>
<sequence length="261" mass="29682">MSCSEHKDYHDEEFDPCHFFDTYAGTDKTISKEELVENPIKFLYNLLSSGSVKGEILIGLSVGSSVWESFVAADFFKNIILLEYSDCCIKALENWIRNEPGAVEQAHVLEFVCSLIGQSTDWKKHEEKTRRAIKQLVKWDITKENPLGTVVLPQADCLFTIFYLEGISKDQDIYINLLKKFLSLLKIGGHLILVAAINMSYYTVGQHKFAALKCNEDFIRKALAKVGCTIVSSETHKRKFKSPLTDYESIAYFVSRKDRVG</sequence>